<sequence>MADSLNVSIDAAVASFFDAHPSIPAPEGVTPAPLQTQGHQRSAPIDDDMEGEEMDQEIKRA</sequence>
<name>A0A391NNE8_9EUKA</name>
<organism evidence="2 3">
    <name type="scientific">Kipferlia bialata</name>
    <dbReference type="NCBI Taxonomy" id="797122"/>
    <lineage>
        <taxon>Eukaryota</taxon>
        <taxon>Metamonada</taxon>
        <taxon>Carpediemonas-like organisms</taxon>
        <taxon>Kipferlia</taxon>
    </lineage>
</organism>
<gene>
    <name evidence="2" type="ORF">KIPB_000040</name>
</gene>
<feature type="compositionally biased region" description="Acidic residues" evidence="1">
    <location>
        <begin position="45"/>
        <end position="55"/>
    </location>
</feature>
<evidence type="ECO:0000313" key="2">
    <source>
        <dbReference type="EMBL" id="GCA61946.1"/>
    </source>
</evidence>
<dbReference type="EMBL" id="BDIP01000003">
    <property type="protein sequence ID" value="GCA61946.1"/>
    <property type="molecule type" value="Genomic_DNA"/>
</dbReference>
<feature type="non-terminal residue" evidence="2">
    <location>
        <position position="61"/>
    </location>
</feature>
<protein>
    <submittedName>
        <fullName evidence="2">Uncharacterized protein</fullName>
    </submittedName>
</protein>
<proteinExistence type="predicted"/>
<reference evidence="2 3" key="1">
    <citation type="journal article" date="2018" name="PLoS ONE">
        <title>The draft genome of Kipferlia bialata reveals reductive genome evolution in fornicate parasites.</title>
        <authorList>
            <person name="Tanifuji G."/>
            <person name="Takabayashi S."/>
            <person name="Kume K."/>
            <person name="Takagi M."/>
            <person name="Nakayama T."/>
            <person name="Kamikawa R."/>
            <person name="Inagaki Y."/>
            <person name="Hashimoto T."/>
        </authorList>
    </citation>
    <scope>NUCLEOTIDE SEQUENCE [LARGE SCALE GENOMIC DNA]</scope>
    <source>
        <strain evidence="2">NY0173</strain>
    </source>
</reference>
<evidence type="ECO:0000256" key="1">
    <source>
        <dbReference type="SAM" id="MobiDB-lite"/>
    </source>
</evidence>
<feature type="region of interest" description="Disordered" evidence="1">
    <location>
        <begin position="20"/>
        <end position="61"/>
    </location>
</feature>
<evidence type="ECO:0000313" key="3">
    <source>
        <dbReference type="Proteomes" id="UP000265618"/>
    </source>
</evidence>
<comment type="caution">
    <text evidence="2">The sequence shown here is derived from an EMBL/GenBank/DDBJ whole genome shotgun (WGS) entry which is preliminary data.</text>
</comment>
<keyword evidence="3" id="KW-1185">Reference proteome</keyword>
<accession>A0A391NNE8</accession>
<dbReference type="Proteomes" id="UP000265618">
    <property type="component" value="Unassembled WGS sequence"/>
</dbReference>
<dbReference type="AlphaFoldDB" id="A0A391NNE8"/>